<dbReference type="Pfam" id="PF26200">
    <property type="entry name" value="Rcat_RNF216"/>
    <property type="match status" value="1"/>
</dbReference>
<proteinExistence type="predicted"/>
<feature type="domain" description="Protein kinase" evidence="1">
    <location>
        <begin position="480"/>
        <end position="756"/>
    </location>
</feature>
<dbReference type="SUPFAM" id="SSF56112">
    <property type="entry name" value="Protein kinase-like (PK-like)"/>
    <property type="match status" value="1"/>
</dbReference>
<gene>
    <name evidence="2" type="ORF">KIPB_000611</name>
</gene>
<evidence type="ECO:0000259" key="1">
    <source>
        <dbReference type="PROSITE" id="PS50011"/>
    </source>
</evidence>
<name>A0A9K3GDK8_9EUKA</name>
<dbReference type="InterPro" id="IPR035983">
    <property type="entry name" value="Hect_E3_ubiquitin_ligase"/>
</dbReference>
<dbReference type="GO" id="GO:0005524">
    <property type="term" value="F:ATP binding"/>
    <property type="evidence" value="ECO:0007669"/>
    <property type="project" value="InterPro"/>
</dbReference>
<comment type="caution">
    <text evidence="2">The sequence shown here is derived from an EMBL/GenBank/DDBJ whole genome shotgun (WGS) entry which is preliminary data.</text>
</comment>
<dbReference type="Gene3D" id="1.20.120.1750">
    <property type="match status" value="1"/>
</dbReference>
<dbReference type="CDD" id="cd00180">
    <property type="entry name" value="PKc"/>
    <property type="match status" value="1"/>
</dbReference>
<evidence type="ECO:0000313" key="2">
    <source>
        <dbReference type="EMBL" id="GIQ79904.1"/>
    </source>
</evidence>
<dbReference type="InterPro" id="IPR008271">
    <property type="entry name" value="Ser/Thr_kinase_AS"/>
</dbReference>
<keyword evidence="3" id="KW-1185">Reference proteome</keyword>
<dbReference type="SUPFAM" id="SSF57850">
    <property type="entry name" value="RING/U-box"/>
    <property type="match status" value="1"/>
</dbReference>
<dbReference type="InterPro" id="IPR000719">
    <property type="entry name" value="Prot_kinase_dom"/>
</dbReference>
<dbReference type="Pfam" id="PF00069">
    <property type="entry name" value="Pkinase"/>
    <property type="match status" value="1"/>
</dbReference>
<dbReference type="EMBL" id="BDIP01000074">
    <property type="protein sequence ID" value="GIQ79904.1"/>
    <property type="molecule type" value="Genomic_DNA"/>
</dbReference>
<dbReference type="PROSITE" id="PS50011">
    <property type="entry name" value="PROTEIN_KINASE_DOM"/>
    <property type="match status" value="1"/>
</dbReference>
<dbReference type="PROSITE" id="PS00108">
    <property type="entry name" value="PROTEIN_KINASE_ST"/>
    <property type="match status" value="1"/>
</dbReference>
<evidence type="ECO:0000313" key="3">
    <source>
        <dbReference type="Proteomes" id="UP000265618"/>
    </source>
</evidence>
<dbReference type="InterPro" id="IPR053235">
    <property type="entry name" value="Ser_Thr_kinase"/>
</dbReference>
<dbReference type="Gene3D" id="1.10.510.10">
    <property type="entry name" value="Transferase(Phosphotransferase) domain 1"/>
    <property type="match status" value="1"/>
</dbReference>
<dbReference type="SUPFAM" id="SSF56204">
    <property type="entry name" value="Hect, E3 ligase catalytic domain"/>
    <property type="match status" value="1"/>
</dbReference>
<dbReference type="GO" id="GO:0004674">
    <property type="term" value="F:protein serine/threonine kinase activity"/>
    <property type="evidence" value="ECO:0007669"/>
    <property type="project" value="TreeGrafter"/>
</dbReference>
<dbReference type="PANTHER" id="PTHR24361">
    <property type="entry name" value="MITOGEN-ACTIVATED KINASE KINASE KINASE"/>
    <property type="match status" value="1"/>
</dbReference>
<sequence length="1198" mass="132657">MSGKCFAFMLGRMDWLVELDTGMACFDGEAIEDLAKNLPHMLNLTTLHIHSSPLPDSVGRPLVVAILRSPRLMQMNVTLVRTPVHDLIQQTLRLSPLARALRLLEMMEETPQGALALGRALSDHVRSLHVGLSNEHLAATALEDQAKAITARVSRLEALSSAVDTRFDAFSANQLSALATLKSNITAFDPSQVGPTVNYLFAFTPHALRMCAALGELKEFLARPPFPTLKESNCAALHTSLLAIVEEFTTALLYYKGRILDPERSMKLVRTAGALIAGLKEIRLVPLPMDPSHLSLTDMAKFFQAQEYNTEVASVFKAATILISLAAKVDACVNAIKDLTPPDVSDCEKLEREAQRTLLNLSLLAKDQKDIHDLVSWLENHPPVPIQSHEELLDKRDELKSRLSRRRVPEADMASIRDSIGQLDQEIATSSAAHAERRAKIERLQRYRSFPAAADVLKTLPLTHPLDNTALSAYVSLFCDRSVTQFQAAEFHTSPRITLLSGIHPDSHVPVILKAYDMRNHSQLCSVSRELAVFSRVHTPNVVRCHGFLVEDNTCYIILERYSCDLAQFVERFPPTTAVKRHIMHEVIEAMVALESCHILHRDIKPQNILVNHEEDGTVTGVALTDFDISKSEEDYIATVRQTQREGAGTIGFIDMEHSIGPNMHFCHLSDVYSMGKVVVWLFTPTLVIYPVPEFATADLSSVEIDMIKTCFGPKSGRVGAYHLLNRGLFSPVLSSPSVSASAAQKYTAILEHQWTALEALKDNAPIVECSVESLTVHFALPPQPSMEGYAQLVLPNQDDADNTPLRSLLADLSRPITVGTETIALFEPLGDTTFPLGPSVSACILMQEAREAGDTETLAAFTVPYACLGRFLAFQMSESPIERGMFGKLVMAGLQANPNKILHDKALVSHLFAATFPQQRRTLLRLLENPVELPFSDIPGCSSDKVLSEDNKTEFAREFEAGYVRLLLEAVVEMRKGFNSLHPEWETRVEALSLEQFLTLSLGFGAFTADEYGACFRVESQQLLTNFTAFVREQMEREDITLLRRLLVFGCGSPILPPQPITLELDVTDARLGLPTAHLCTASISIPSCCLDNLEMAFRDSFDHAGITVGTGDRSADHAVAELDQELNRFRILSRFRRTCPHCGVAVMKDEDHPEDCNHITCHCGKHWCFVCGFVSDEQGPVYGHMMDVHGGFFTGL</sequence>
<dbReference type="GO" id="GO:0004842">
    <property type="term" value="F:ubiquitin-protein transferase activity"/>
    <property type="evidence" value="ECO:0007669"/>
    <property type="project" value="InterPro"/>
</dbReference>
<dbReference type="AlphaFoldDB" id="A0A9K3GDK8"/>
<protein>
    <recommendedName>
        <fullName evidence="1">Protein kinase domain-containing protein</fullName>
    </recommendedName>
</protein>
<dbReference type="CDD" id="cd20336">
    <property type="entry name" value="Rcat_RBR"/>
    <property type="match status" value="1"/>
</dbReference>
<organism evidence="2 3">
    <name type="scientific">Kipferlia bialata</name>
    <dbReference type="NCBI Taxonomy" id="797122"/>
    <lineage>
        <taxon>Eukaryota</taxon>
        <taxon>Metamonada</taxon>
        <taxon>Carpediemonas-like organisms</taxon>
        <taxon>Kipferlia</taxon>
    </lineage>
</organism>
<dbReference type="GO" id="GO:0005737">
    <property type="term" value="C:cytoplasm"/>
    <property type="evidence" value="ECO:0007669"/>
    <property type="project" value="TreeGrafter"/>
</dbReference>
<accession>A0A9K3GDK8</accession>
<reference evidence="2 3" key="1">
    <citation type="journal article" date="2018" name="PLoS ONE">
        <title>The draft genome of Kipferlia bialata reveals reductive genome evolution in fornicate parasites.</title>
        <authorList>
            <person name="Tanifuji G."/>
            <person name="Takabayashi S."/>
            <person name="Kume K."/>
            <person name="Takagi M."/>
            <person name="Nakayama T."/>
            <person name="Kamikawa R."/>
            <person name="Inagaki Y."/>
            <person name="Hashimoto T."/>
        </authorList>
    </citation>
    <scope>NUCLEOTIDE SEQUENCE [LARGE SCALE GENOMIC DNA]</scope>
    <source>
        <strain evidence="2">NY0173</strain>
    </source>
</reference>
<dbReference type="OrthoDB" id="1431934at2759"/>
<dbReference type="SMART" id="SM00220">
    <property type="entry name" value="S_TKc"/>
    <property type="match status" value="1"/>
</dbReference>
<dbReference type="InterPro" id="IPR011009">
    <property type="entry name" value="Kinase-like_dom_sf"/>
</dbReference>
<dbReference type="Proteomes" id="UP000265618">
    <property type="component" value="Unassembled WGS sequence"/>
</dbReference>